<evidence type="ECO:0000256" key="9">
    <source>
        <dbReference type="ARBA" id="ARBA00023235"/>
    </source>
</evidence>
<feature type="domain" description="Indole-3-glycerol phosphate synthase" evidence="14">
    <location>
        <begin position="17"/>
        <end position="245"/>
    </location>
</feature>
<evidence type="ECO:0000313" key="16">
    <source>
        <dbReference type="EMBL" id="GAA4365067.1"/>
    </source>
</evidence>
<dbReference type="CDD" id="cd00405">
    <property type="entry name" value="PRAI"/>
    <property type="match status" value="1"/>
</dbReference>
<dbReference type="InterPro" id="IPR045186">
    <property type="entry name" value="Indole-3-glycerol_P_synth"/>
</dbReference>
<comment type="similarity">
    <text evidence="13">Belongs to the TrpF family.</text>
</comment>
<dbReference type="EC" id="4.1.1.48" evidence="12"/>
<dbReference type="HAMAP" id="MF_00135">
    <property type="entry name" value="PRAI"/>
    <property type="match status" value="1"/>
</dbReference>
<proteinExistence type="inferred from homology"/>
<evidence type="ECO:0000256" key="10">
    <source>
        <dbReference type="ARBA" id="ARBA00023239"/>
    </source>
</evidence>
<reference evidence="17" key="1">
    <citation type="journal article" date="2019" name="Int. J. Syst. Evol. Microbiol.">
        <title>The Global Catalogue of Microorganisms (GCM) 10K type strain sequencing project: providing services to taxonomists for standard genome sequencing and annotation.</title>
        <authorList>
            <consortium name="The Broad Institute Genomics Platform"/>
            <consortium name="The Broad Institute Genome Sequencing Center for Infectious Disease"/>
            <person name="Wu L."/>
            <person name="Ma J."/>
        </authorList>
    </citation>
    <scope>NUCLEOTIDE SEQUENCE [LARGE SCALE GENOMIC DNA]</scope>
    <source>
        <strain evidence="17">JCM 17728</strain>
    </source>
</reference>
<keyword evidence="8 12" id="KW-0057">Aromatic amino acid biosynthesis</keyword>
<dbReference type="Pfam" id="PF00697">
    <property type="entry name" value="PRAI"/>
    <property type="match status" value="1"/>
</dbReference>
<accession>A0ABP8IP76</accession>
<comment type="pathway">
    <text evidence="4 12">Amino-acid biosynthesis; L-tryptophan biosynthesis; L-tryptophan from chorismate: step 4/5.</text>
</comment>
<sequence>MVNVLQAIVEHRRETLANSPDVTGLVPSVKSFYDALKQPHFGFIMECKMASPSKGLIREDFNLEQIVPIYNQYADAISVLTEDRFFRGSYANLKYVSEHTDKPVLCKDFILEPKQVRQARFYGADAILLMLSVLNDHEYKACQKEAEKYDLDILTEIHDEKELERALQLGAKIIGVNNRNLKDLSIDLSHTARLVGRIPSETVVVTESGISTHDDVLTLSPLADACLVGSSLMSQRDLDRAAKQLVYGDIKICGVKDQSAANIVKEMPASTLGVIFAEKSPRKVSEKVATKQPLVGVFQNHSTEQVKSFVEQYDLSGVQLHGDESVEYVEELKPLLPESCFVSKVVSVQAGASLPVIPEYAVDEILLDTQVGSVKGGTGETFDWSIISQLKEQYPQFKFRIAGGVTPDNIGELKSRGVSAIDVCGGTEDSPGVKSPQKIKQLFANARAISGRSRHNGSQPETV</sequence>
<keyword evidence="5 12" id="KW-0028">Amino-acid biosynthesis</keyword>
<dbReference type="HAMAP" id="MF_00134_B">
    <property type="entry name" value="IGPS_B"/>
    <property type="match status" value="1"/>
</dbReference>
<dbReference type="SUPFAM" id="SSF51366">
    <property type="entry name" value="Ribulose-phoshate binding barrel"/>
    <property type="match status" value="2"/>
</dbReference>
<dbReference type="PANTHER" id="PTHR22854">
    <property type="entry name" value="TRYPTOPHAN BIOSYNTHESIS PROTEIN"/>
    <property type="match status" value="1"/>
</dbReference>
<comment type="caution">
    <text evidence="16">The sequence shown here is derived from an EMBL/GenBank/DDBJ whole genome shotgun (WGS) entry which is preliminary data.</text>
</comment>
<dbReference type="InterPro" id="IPR011060">
    <property type="entry name" value="RibuloseP-bd_barrel"/>
</dbReference>
<comment type="similarity">
    <text evidence="12">Belongs to the TrpC family.</text>
</comment>
<evidence type="ECO:0000256" key="2">
    <source>
        <dbReference type="ARBA" id="ARBA00001633"/>
    </source>
</evidence>
<comment type="catalytic activity">
    <reaction evidence="1 13">
        <text>N-(5-phospho-beta-D-ribosyl)anthranilate = 1-(2-carboxyphenylamino)-1-deoxy-D-ribulose 5-phosphate</text>
        <dbReference type="Rhea" id="RHEA:21540"/>
        <dbReference type="ChEBI" id="CHEBI:18277"/>
        <dbReference type="ChEBI" id="CHEBI:58613"/>
        <dbReference type="EC" id="5.3.1.24"/>
    </reaction>
</comment>
<evidence type="ECO:0000256" key="11">
    <source>
        <dbReference type="ARBA" id="ARBA00023268"/>
    </source>
</evidence>
<dbReference type="RefSeq" id="WP_345293264.1">
    <property type="nucleotide sequence ID" value="NZ_BAABFV010000002.1"/>
</dbReference>
<protein>
    <recommendedName>
        <fullName evidence="12 13">Multifunctional fusion protein</fullName>
    </recommendedName>
    <domain>
        <recommendedName>
            <fullName evidence="12">Indole-3-glycerol phosphate synthase</fullName>
            <shortName evidence="12">IGPS</shortName>
            <ecNumber evidence="12">4.1.1.48</ecNumber>
        </recommendedName>
    </domain>
    <domain>
        <recommendedName>
            <fullName evidence="13">N-(5'-phosphoribosyl)anthranilate isomerase</fullName>
            <shortName evidence="13">PRAI</shortName>
            <ecNumber evidence="13">5.3.1.24</ecNumber>
        </recommendedName>
    </domain>
</protein>
<dbReference type="GO" id="GO:0016853">
    <property type="term" value="F:isomerase activity"/>
    <property type="evidence" value="ECO:0007669"/>
    <property type="project" value="UniProtKB-KW"/>
</dbReference>
<dbReference type="NCBIfam" id="NF006945">
    <property type="entry name" value="PRK09427.1"/>
    <property type="match status" value="1"/>
</dbReference>
<comment type="catalytic activity">
    <reaction evidence="2 12">
        <text>1-(2-carboxyphenylamino)-1-deoxy-D-ribulose 5-phosphate + H(+) = (1S,2R)-1-C-(indol-3-yl)glycerol 3-phosphate + CO2 + H2O</text>
        <dbReference type="Rhea" id="RHEA:23476"/>
        <dbReference type="ChEBI" id="CHEBI:15377"/>
        <dbReference type="ChEBI" id="CHEBI:15378"/>
        <dbReference type="ChEBI" id="CHEBI:16526"/>
        <dbReference type="ChEBI" id="CHEBI:58613"/>
        <dbReference type="ChEBI" id="CHEBI:58866"/>
        <dbReference type="EC" id="4.1.1.48"/>
    </reaction>
</comment>
<evidence type="ECO:0000256" key="1">
    <source>
        <dbReference type="ARBA" id="ARBA00001164"/>
    </source>
</evidence>
<keyword evidence="6 12" id="KW-0210">Decarboxylase</keyword>
<dbReference type="PANTHER" id="PTHR22854:SF2">
    <property type="entry name" value="INDOLE-3-GLYCEROL-PHOSPHATE SYNTHASE"/>
    <property type="match status" value="1"/>
</dbReference>
<evidence type="ECO:0000256" key="3">
    <source>
        <dbReference type="ARBA" id="ARBA00004664"/>
    </source>
</evidence>
<feature type="domain" description="N-(5'phosphoribosyl) anthranilate isomerase (PRAI)" evidence="15">
    <location>
        <begin position="250"/>
        <end position="444"/>
    </location>
</feature>
<dbReference type="Proteomes" id="UP001501011">
    <property type="component" value="Unassembled WGS sequence"/>
</dbReference>
<keyword evidence="9 13" id="KW-0413">Isomerase</keyword>
<comment type="pathway">
    <text evidence="3 13">Amino-acid biosynthesis; L-tryptophan biosynthesis; L-tryptophan from chorismate: step 3/5.</text>
</comment>
<gene>
    <name evidence="16" type="primary">trpCF</name>
    <name evidence="12" type="synonym">trpC</name>
    <name evidence="13" type="synonym">trpF</name>
    <name evidence="16" type="ORF">GCM10023151_21920</name>
</gene>
<dbReference type="EC" id="5.3.1.24" evidence="13"/>
<evidence type="ECO:0000259" key="14">
    <source>
        <dbReference type="Pfam" id="PF00218"/>
    </source>
</evidence>
<evidence type="ECO:0000313" key="17">
    <source>
        <dbReference type="Proteomes" id="UP001501011"/>
    </source>
</evidence>
<keyword evidence="7 12" id="KW-0822">Tryptophan biosynthesis</keyword>
<organism evidence="16 17">
    <name type="scientific">Kangiella marina</name>
    <dbReference type="NCBI Taxonomy" id="1079178"/>
    <lineage>
        <taxon>Bacteria</taxon>
        <taxon>Pseudomonadati</taxon>
        <taxon>Pseudomonadota</taxon>
        <taxon>Gammaproteobacteria</taxon>
        <taxon>Kangiellales</taxon>
        <taxon>Kangiellaceae</taxon>
        <taxon>Kangiella</taxon>
    </lineage>
</organism>
<dbReference type="Pfam" id="PF00218">
    <property type="entry name" value="IGPS"/>
    <property type="match status" value="1"/>
</dbReference>
<evidence type="ECO:0000256" key="13">
    <source>
        <dbReference type="HAMAP-Rule" id="MF_00135"/>
    </source>
</evidence>
<evidence type="ECO:0000256" key="7">
    <source>
        <dbReference type="ARBA" id="ARBA00022822"/>
    </source>
</evidence>
<dbReference type="EMBL" id="BAABFV010000002">
    <property type="protein sequence ID" value="GAA4365067.1"/>
    <property type="molecule type" value="Genomic_DNA"/>
</dbReference>
<keyword evidence="10 12" id="KW-0456">Lyase</keyword>
<name>A0ABP8IP76_9GAMM</name>
<dbReference type="Gene3D" id="3.20.20.70">
    <property type="entry name" value="Aldolase class I"/>
    <property type="match status" value="2"/>
</dbReference>
<dbReference type="CDD" id="cd00331">
    <property type="entry name" value="IGPS"/>
    <property type="match status" value="1"/>
</dbReference>
<evidence type="ECO:0000259" key="15">
    <source>
        <dbReference type="Pfam" id="PF00697"/>
    </source>
</evidence>
<evidence type="ECO:0000256" key="12">
    <source>
        <dbReference type="HAMAP-Rule" id="MF_00134"/>
    </source>
</evidence>
<dbReference type="InterPro" id="IPR013798">
    <property type="entry name" value="Indole-3-glycerol_P_synth_dom"/>
</dbReference>
<dbReference type="InterPro" id="IPR001240">
    <property type="entry name" value="PRAI_dom"/>
</dbReference>
<evidence type="ECO:0000256" key="8">
    <source>
        <dbReference type="ARBA" id="ARBA00023141"/>
    </source>
</evidence>
<keyword evidence="11" id="KW-0511">Multifunctional enzyme</keyword>
<dbReference type="InterPro" id="IPR013785">
    <property type="entry name" value="Aldolase_TIM"/>
</dbReference>
<keyword evidence="17" id="KW-1185">Reference proteome</keyword>
<evidence type="ECO:0000256" key="5">
    <source>
        <dbReference type="ARBA" id="ARBA00022605"/>
    </source>
</evidence>
<evidence type="ECO:0000256" key="6">
    <source>
        <dbReference type="ARBA" id="ARBA00022793"/>
    </source>
</evidence>
<evidence type="ECO:0000256" key="4">
    <source>
        <dbReference type="ARBA" id="ARBA00004696"/>
    </source>
</evidence>